<sequence length="100" mass="9968">MLVVGGCGSLRGALMGDMIAKAAEADGWAGVVINGAVRDVAELSPLRLGVKAPGPDPRTSATAGKGLVGAPVFFGGVLFSRGGRLHSDEDGTVVAEEHLG</sequence>
<evidence type="ECO:0000256" key="11">
    <source>
        <dbReference type="ARBA" id="ARBA00032305"/>
    </source>
</evidence>
<name>A0A9W6UJT6_9ACTN</name>
<evidence type="ECO:0000313" key="15">
    <source>
        <dbReference type="Proteomes" id="UP001165092"/>
    </source>
</evidence>
<keyword evidence="13" id="KW-0479">Metal-binding</keyword>
<evidence type="ECO:0000256" key="2">
    <source>
        <dbReference type="ARBA" id="ARBA00001968"/>
    </source>
</evidence>
<dbReference type="EMBL" id="BSQG01000006">
    <property type="protein sequence ID" value="GLU49189.1"/>
    <property type="molecule type" value="Genomic_DNA"/>
</dbReference>
<keyword evidence="15" id="KW-1185">Reference proteome</keyword>
<dbReference type="Gene3D" id="3.50.30.40">
    <property type="entry name" value="Ribonuclease E inhibitor RraA/RraA-like"/>
    <property type="match status" value="1"/>
</dbReference>
<comment type="subunit">
    <text evidence="4">Homotrimer.</text>
</comment>
<dbReference type="PANTHER" id="PTHR33254">
    <property type="entry name" value="4-HYDROXY-4-METHYL-2-OXOGLUTARATE ALDOLASE 3-RELATED"/>
    <property type="match status" value="1"/>
</dbReference>
<feature type="binding site" evidence="13">
    <location>
        <begin position="16"/>
        <end position="19"/>
    </location>
    <ligand>
        <name>substrate</name>
    </ligand>
</feature>
<protein>
    <recommendedName>
        <fullName evidence="7">Putative 4-hydroxy-4-methyl-2-oxoglutarate aldolase</fullName>
        <ecNumber evidence="6">4.1.1.112</ecNumber>
        <ecNumber evidence="5">4.1.3.17</ecNumber>
    </recommendedName>
    <alternativeName>
        <fullName evidence="11">Oxaloacetate decarboxylase</fullName>
    </alternativeName>
    <alternativeName>
        <fullName evidence="9">Regulator of ribonuclease activity homolog</fullName>
    </alternativeName>
    <alternativeName>
        <fullName evidence="10">RraA-like protein</fullName>
    </alternativeName>
</protein>
<evidence type="ECO:0000256" key="12">
    <source>
        <dbReference type="ARBA" id="ARBA00047973"/>
    </source>
</evidence>
<comment type="catalytic activity">
    <reaction evidence="12">
        <text>oxaloacetate + H(+) = pyruvate + CO2</text>
        <dbReference type="Rhea" id="RHEA:15641"/>
        <dbReference type="ChEBI" id="CHEBI:15361"/>
        <dbReference type="ChEBI" id="CHEBI:15378"/>
        <dbReference type="ChEBI" id="CHEBI:16452"/>
        <dbReference type="ChEBI" id="CHEBI:16526"/>
        <dbReference type="EC" id="4.1.1.112"/>
    </reaction>
</comment>
<dbReference type="GO" id="GO:0047443">
    <property type="term" value="F:4-hydroxy-4-methyl-2-oxoglutarate aldolase activity"/>
    <property type="evidence" value="ECO:0007669"/>
    <property type="project" value="UniProtKB-EC"/>
</dbReference>
<evidence type="ECO:0000256" key="6">
    <source>
        <dbReference type="ARBA" id="ARBA00012947"/>
    </source>
</evidence>
<accession>A0A9W6UJT6</accession>
<dbReference type="InterPro" id="IPR036704">
    <property type="entry name" value="RraA/RraA-like_sf"/>
</dbReference>
<evidence type="ECO:0000256" key="8">
    <source>
        <dbReference type="ARBA" id="ARBA00025046"/>
    </source>
</evidence>
<evidence type="ECO:0000256" key="3">
    <source>
        <dbReference type="ARBA" id="ARBA00008621"/>
    </source>
</evidence>
<evidence type="ECO:0000256" key="13">
    <source>
        <dbReference type="PIRSR" id="PIRSR605493-1"/>
    </source>
</evidence>
<comment type="function">
    <text evidence="8">Catalyzes the aldol cleavage of 4-hydroxy-4-methyl-2-oxoglutarate (HMG) into 2 molecules of pyruvate. Also contains a secondary oxaloacetate (OAA) decarboxylase activity due to the common pyruvate enolate transition state formed following C-C bond cleavage in the retro-aldol and decarboxylation reactions.</text>
</comment>
<comment type="cofactor">
    <cofactor evidence="2">
        <name>a divalent metal cation</name>
        <dbReference type="ChEBI" id="CHEBI:60240"/>
    </cofactor>
</comment>
<dbReference type="PANTHER" id="PTHR33254:SF4">
    <property type="entry name" value="4-HYDROXY-4-METHYL-2-OXOGLUTARATE ALDOLASE 3-RELATED"/>
    <property type="match status" value="1"/>
</dbReference>
<proteinExistence type="inferred from homology"/>
<dbReference type="Pfam" id="PF03737">
    <property type="entry name" value="RraA-like"/>
    <property type="match status" value="1"/>
</dbReference>
<dbReference type="CDD" id="cd16841">
    <property type="entry name" value="RraA_family"/>
    <property type="match status" value="1"/>
</dbReference>
<comment type="caution">
    <text evidence="14">The sequence shown here is derived from an EMBL/GenBank/DDBJ whole genome shotgun (WGS) entry which is preliminary data.</text>
</comment>
<dbReference type="GO" id="GO:0046872">
    <property type="term" value="F:metal ion binding"/>
    <property type="evidence" value="ECO:0007669"/>
    <property type="project" value="UniProtKB-KW"/>
</dbReference>
<dbReference type="GO" id="GO:0008948">
    <property type="term" value="F:oxaloacetate decarboxylase activity"/>
    <property type="evidence" value="ECO:0007669"/>
    <property type="project" value="UniProtKB-EC"/>
</dbReference>
<evidence type="ECO:0000256" key="4">
    <source>
        <dbReference type="ARBA" id="ARBA00011233"/>
    </source>
</evidence>
<evidence type="ECO:0000313" key="14">
    <source>
        <dbReference type="EMBL" id="GLU49189.1"/>
    </source>
</evidence>
<evidence type="ECO:0000256" key="7">
    <source>
        <dbReference type="ARBA" id="ARBA00016549"/>
    </source>
</evidence>
<dbReference type="EC" id="4.1.1.112" evidence="6"/>
<feature type="binding site" evidence="13">
    <location>
        <position position="39"/>
    </location>
    <ligand>
        <name>Mg(2+)</name>
        <dbReference type="ChEBI" id="CHEBI:18420"/>
    </ligand>
</feature>
<comment type="similarity">
    <text evidence="3">Belongs to the class II aldolase/RraA-like family.</text>
</comment>
<comment type="cofactor">
    <cofactor evidence="13">
        <name>Mg(2+)</name>
        <dbReference type="ChEBI" id="CHEBI:18420"/>
    </cofactor>
</comment>
<evidence type="ECO:0000256" key="5">
    <source>
        <dbReference type="ARBA" id="ARBA00012213"/>
    </source>
</evidence>
<dbReference type="SUPFAM" id="SSF89562">
    <property type="entry name" value="RraA-like"/>
    <property type="match status" value="1"/>
</dbReference>
<gene>
    <name evidence="14" type="ORF">Nans01_35400</name>
</gene>
<comment type="catalytic activity">
    <reaction evidence="1">
        <text>4-hydroxy-4-methyl-2-oxoglutarate = 2 pyruvate</text>
        <dbReference type="Rhea" id="RHEA:22748"/>
        <dbReference type="ChEBI" id="CHEBI:15361"/>
        <dbReference type="ChEBI" id="CHEBI:58276"/>
        <dbReference type="EC" id="4.1.3.17"/>
    </reaction>
</comment>
<feature type="binding site" evidence="13">
    <location>
        <position position="38"/>
    </location>
    <ligand>
        <name>substrate</name>
    </ligand>
</feature>
<dbReference type="EC" id="4.1.3.17" evidence="5"/>
<dbReference type="Proteomes" id="UP001165092">
    <property type="component" value="Unassembled WGS sequence"/>
</dbReference>
<keyword evidence="13" id="KW-0460">Magnesium</keyword>
<organism evidence="14 15">
    <name type="scientific">Nocardiopsis ansamitocini</name>
    <dbReference type="NCBI Taxonomy" id="1670832"/>
    <lineage>
        <taxon>Bacteria</taxon>
        <taxon>Bacillati</taxon>
        <taxon>Actinomycetota</taxon>
        <taxon>Actinomycetes</taxon>
        <taxon>Streptosporangiales</taxon>
        <taxon>Nocardiopsidaceae</taxon>
        <taxon>Nocardiopsis</taxon>
    </lineage>
</organism>
<evidence type="ECO:0000256" key="9">
    <source>
        <dbReference type="ARBA" id="ARBA00029596"/>
    </source>
</evidence>
<dbReference type="InterPro" id="IPR005493">
    <property type="entry name" value="RraA/RraA-like"/>
</dbReference>
<evidence type="ECO:0000256" key="10">
    <source>
        <dbReference type="ARBA" id="ARBA00030169"/>
    </source>
</evidence>
<reference evidence="14" key="1">
    <citation type="submission" date="2023-02" db="EMBL/GenBank/DDBJ databases">
        <title>Nocardiopsis ansamitocini NBRC 112285.</title>
        <authorList>
            <person name="Ichikawa N."/>
            <person name="Sato H."/>
            <person name="Tonouchi N."/>
        </authorList>
    </citation>
    <scope>NUCLEOTIDE SEQUENCE</scope>
    <source>
        <strain evidence="14">NBRC 112285</strain>
    </source>
</reference>
<evidence type="ECO:0000256" key="1">
    <source>
        <dbReference type="ARBA" id="ARBA00001342"/>
    </source>
</evidence>
<dbReference type="AlphaFoldDB" id="A0A9W6UJT6"/>